<evidence type="ECO:0008006" key="3">
    <source>
        <dbReference type="Google" id="ProtNLM"/>
    </source>
</evidence>
<evidence type="ECO:0000313" key="1">
    <source>
        <dbReference type="EMBL" id="UOQ86206.1"/>
    </source>
</evidence>
<dbReference type="Proteomes" id="UP000831537">
    <property type="component" value="Chromosome"/>
</dbReference>
<sequence>MSNINVIDSIMGSGKTQYAIQRMNEASDLERFIYITPFLDEVQRIKDNVKGRTFKEPDNRNNEGTKLRSLKDLIARGEDIASTHALFRTADDEVIELLTDAGYTLILDEVMSCVEPVNVRASDIRKLERAGDIEISNNRVTWTGDPNDDSRYLDIRLTAQAGNLFYYRSKFLVWSFPPDVFKAFDDVFVMTYLFDGQIQKYYFDMHGFDFELHSVKTSGDRYVLTPYDKTSENRQELYRLIDIHQSKLNDIGKRKNALSVTYLSKRSSDIDFLKQVRNNLRSFFETHTQVKRDEVYYSTLKEIEKTIQPKGYKEPRRKKGAEKQPPKVVIPHNARATNLYGDKRAMAYIFNRYMNQDIKVFFQDNGVSISDDTYAVGELLQWIYRSRIRNGEPVELYLPSSRMRKLLKDWAEYQL</sequence>
<gene>
    <name evidence="1" type="ORF">MUN87_04725</name>
</gene>
<protein>
    <recommendedName>
        <fullName evidence="3">Helicase/UvrB N-terminal domain-containing protein</fullName>
    </recommendedName>
</protein>
<organism evidence="1 2">
    <name type="scientific">Gracilibacillus salinarum</name>
    <dbReference type="NCBI Taxonomy" id="2932255"/>
    <lineage>
        <taxon>Bacteria</taxon>
        <taxon>Bacillati</taxon>
        <taxon>Bacillota</taxon>
        <taxon>Bacilli</taxon>
        <taxon>Bacillales</taxon>
        <taxon>Bacillaceae</taxon>
        <taxon>Gracilibacillus</taxon>
    </lineage>
</organism>
<proteinExistence type="predicted"/>
<reference evidence="1 2" key="1">
    <citation type="submission" date="2022-04" db="EMBL/GenBank/DDBJ databases">
        <title>Gracilibacillus sp. isolated from saltern.</title>
        <authorList>
            <person name="Won M."/>
            <person name="Lee C.-M."/>
            <person name="Woen H.-Y."/>
            <person name="Kwon S.-W."/>
        </authorList>
    </citation>
    <scope>NUCLEOTIDE SEQUENCE [LARGE SCALE GENOMIC DNA]</scope>
    <source>
        <strain evidence="1 2">SSPM10-3</strain>
    </source>
</reference>
<dbReference type="EMBL" id="CP095071">
    <property type="protein sequence ID" value="UOQ86206.1"/>
    <property type="molecule type" value="Genomic_DNA"/>
</dbReference>
<accession>A0ABY4GPU4</accession>
<dbReference type="RefSeq" id="WP_244746527.1">
    <property type="nucleotide sequence ID" value="NZ_CP095071.1"/>
</dbReference>
<keyword evidence="2" id="KW-1185">Reference proteome</keyword>
<evidence type="ECO:0000313" key="2">
    <source>
        <dbReference type="Proteomes" id="UP000831537"/>
    </source>
</evidence>
<name>A0ABY4GPU4_9BACI</name>